<reference evidence="3 4" key="1">
    <citation type="journal article" date="2024" name="Science">
        <title>Giant polyketide synthase enzymes in the biosynthesis of giant marine polyether toxins.</title>
        <authorList>
            <person name="Fallon T.R."/>
            <person name="Shende V.V."/>
            <person name="Wierzbicki I.H."/>
            <person name="Pendleton A.L."/>
            <person name="Watervoot N.F."/>
            <person name="Auber R.P."/>
            <person name="Gonzalez D.J."/>
            <person name="Wisecaver J.H."/>
            <person name="Moore B.S."/>
        </authorList>
    </citation>
    <scope>NUCLEOTIDE SEQUENCE [LARGE SCALE GENOMIC DNA]</scope>
    <source>
        <strain evidence="3 4">12B1</strain>
    </source>
</reference>
<dbReference type="SMART" id="SM00233">
    <property type="entry name" value="PH"/>
    <property type="match status" value="1"/>
</dbReference>
<evidence type="ECO:0000259" key="2">
    <source>
        <dbReference type="PROSITE" id="PS50003"/>
    </source>
</evidence>
<sequence>MDYTRYIGKGGEKPENAILVLHEGGLMGKKFTAPLDPTLAAMGVSAAEWERVTNKLSKTWAALSKTPTIKAIEELNGTIFIAKGCFATFAEFSWGQKAMTIYSLEEWNSMHPPSRASSMQEVRVETPEAPPRAAEAADATGAEPAEGEAAEQGEEAEGEAGVEEGEADVEEGSAAEGAVEDEGGVGEDVGVAETETERDGAGQQSAVEVKAKAARDWLREAEQEIVSGAQEPFVIRNLDTGEIISIPMTDGTSEDLVDPELVRQKLSFGTISQNPEAWQALKEEAQGVLEKLASKATYSFRSYQLCVWQRRYVYATDDALVYFHLRDDEELYVQDDELKADNIKLRGDEKRIPYSSIEFVGSFDSTQFIIKCASRAYTFDCPTPESRTRWIKNISRLAGCSASTQVCHKTESLVFNT</sequence>
<dbReference type="Proteomes" id="UP001515480">
    <property type="component" value="Unassembled WGS sequence"/>
</dbReference>
<feature type="region of interest" description="Disordered" evidence="1">
    <location>
        <begin position="110"/>
        <end position="186"/>
    </location>
</feature>
<evidence type="ECO:0000313" key="3">
    <source>
        <dbReference type="EMBL" id="KAL1499534.1"/>
    </source>
</evidence>
<feature type="compositionally biased region" description="Acidic residues" evidence="1">
    <location>
        <begin position="145"/>
        <end position="185"/>
    </location>
</feature>
<feature type="compositionally biased region" description="Low complexity" evidence="1">
    <location>
        <begin position="131"/>
        <end position="144"/>
    </location>
</feature>
<dbReference type="CDD" id="cd00821">
    <property type="entry name" value="PH"/>
    <property type="match status" value="1"/>
</dbReference>
<keyword evidence="4" id="KW-1185">Reference proteome</keyword>
<name>A0AB34IHD9_PRYPA</name>
<evidence type="ECO:0000256" key="1">
    <source>
        <dbReference type="SAM" id="MobiDB-lite"/>
    </source>
</evidence>
<evidence type="ECO:0000313" key="4">
    <source>
        <dbReference type="Proteomes" id="UP001515480"/>
    </source>
</evidence>
<dbReference type="PROSITE" id="PS50003">
    <property type="entry name" value="PH_DOMAIN"/>
    <property type="match status" value="1"/>
</dbReference>
<proteinExistence type="predicted"/>
<dbReference type="SUPFAM" id="SSF50729">
    <property type="entry name" value="PH domain-like"/>
    <property type="match status" value="1"/>
</dbReference>
<protein>
    <recommendedName>
        <fullName evidence="2">PH domain-containing protein</fullName>
    </recommendedName>
</protein>
<dbReference type="AlphaFoldDB" id="A0AB34IHD9"/>
<gene>
    <name evidence="3" type="ORF">AB1Y20_011736</name>
</gene>
<comment type="caution">
    <text evidence="3">The sequence shown here is derived from an EMBL/GenBank/DDBJ whole genome shotgun (WGS) entry which is preliminary data.</text>
</comment>
<feature type="domain" description="PH" evidence="2">
    <location>
        <begin position="282"/>
        <end position="399"/>
    </location>
</feature>
<dbReference type="InterPro" id="IPR001849">
    <property type="entry name" value="PH_domain"/>
</dbReference>
<dbReference type="Gene3D" id="2.30.29.30">
    <property type="entry name" value="Pleckstrin-homology domain (PH domain)/Phosphotyrosine-binding domain (PTB)"/>
    <property type="match status" value="1"/>
</dbReference>
<dbReference type="EMBL" id="JBGBPQ010000025">
    <property type="protein sequence ID" value="KAL1499534.1"/>
    <property type="molecule type" value="Genomic_DNA"/>
</dbReference>
<organism evidence="3 4">
    <name type="scientific">Prymnesium parvum</name>
    <name type="common">Toxic golden alga</name>
    <dbReference type="NCBI Taxonomy" id="97485"/>
    <lineage>
        <taxon>Eukaryota</taxon>
        <taxon>Haptista</taxon>
        <taxon>Haptophyta</taxon>
        <taxon>Prymnesiophyceae</taxon>
        <taxon>Prymnesiales</taxon>
        <taxon>Prymnesiaceae</taxon>
        <taxon>Prymnesium</taxon>
    </lineage>
</organism>
<dbReference type="InterPro" id="IPR011993">
    <property type="entry name" value="PH-like_dom_sf"/>
</dbReference>
<accession>A0AB34IHD9</accession>